<keyword evidence="1" id="KW-0812">Transmembrane</keyword>
<organism evidence="2 3">
    <name type="scientific">Gluconacetobacter tumulisoli</name>
    <dbReference type="NCBI Taxonomy" id="1286189"/>
    <lineage>
        <taxon>Bacteria</taxon>
        <taxon>Pseudomonadati</taxon>
        <taxon>Pseudomonadota</taxon>
        <taxon>Alphaproteobacteria</taxon>
        <taxon>Acetobacterales</taxon>
        <taxon>Acetobacteraceae</taxon>
        <taxon>Gluconacetobacter</taxon>
    </lineage>
</organism>
<proteinExistence type="predicted"/>
<dbReference type="PANTHER" id="PTHR35519:SF2">
    <property type="entry name" value="PH DOMAIN PROTEIN"/>
    <property type="match status" value="1"/>
</dbReference>
<comment type="caution">
    <text evidence="2">The sequence shown here is derived from an EMBL/GenBank/DDBJ whole genome shotgun (WGS) entry which is preliminary data.</text>
</comment>
<gene>
    <name evidence="2" type="ORF">HLH28_12140</name>
</gene>
<dbReference type="Proteomes" id="UP000578030">
    <property type="component" value="Unassembled WGS sequence"/>
</dbReference>
<dbReference type="PANTHER" id="PTHR35519">
    <property type="entry name" value="MEMBRANE PROTEINS"/>
    <property type="match status" value="1"/>
</dbReference>
<dbReference type="Pfam" id="PF13430">
    <property type="entry name" value="DUF4112"/>
    <property type="match status" value="1"/>
</dbReference>
<dbReference type="RefSeq" id="WP_182959461.1">
    <property type="nucleotide sequence ID" value="NZ_JABEQM010000009.1"/>
</dbReference>
<sequence>MVHAGIYTGDVLPPVGADVARRLRRVKRLAWVLDAAFRVPGTRFRVGLDAVIGLFPGVGNAVMGLVSLYIIWEAWRMGVSGGVLARMVANVVLETAVDTVPVAGDMFDAVFKANLRNVALIERDLTGRR</sequence>
<reference evidence="2 3" key="1">
    <citation type="submission" date="2020-04" db="EMBL/GenBank/DDBJ databases">
        <title>Description of novel Gluconacetobacter.</title>
        <authorList>
            <person name="Sombolestani A."/>
        </authorList>
    </citation>
    <scope>NUCLEOTIDE SEQUENCE [LARGE SCALE GENOMIC DNA]</scope>
    <source>
        <strain evidence="2 3">LMG 27802</strain>
    </source>
</reference>
<protein>
    <submittedName>
        <fullName evidence="2">DUF4112 domain-containing protein</fullName>
    </submittedName>
</protein>
<keyword evidence="1" id="KW-0472">Membrane</keyword>
<evidence type="ECO:0000313" key="2">
    <source>
        <dbReference type="EMBL" id="MBB2202311.1"/>
    </source>
</evidence>
<dbReference type="EMBL" id="JABEQM010000009">
    <property type="protein sequence ID" value="MBB2202311.1"/>
    <property type="molecule type" value="Genomic_DNA"/>
</dbReference>
<evidence type="ECO:0000313" key="3">
    <source>
        <dbReference type="Proteomes" id="UP000578030"/>
    </source>
</evidence>
<evidence type="ECO:0000256" key="1">
    <source>
        <dbReference type="SAM" id="Phobius"/>
    </source>
</evidence>
<accession>A0A7W4K8I5</accession>
<feature type="transmembrane region" description="Helical" evidence="1">
    <location>
        <begin position="50"/>
        <end position="72"/>
    </location>
</feature>
<keyword evidence="3" id="KW-1185">Reference proteome</keyword>
<keyword evidence="1" id="KW-1133">Transmembrane helix</keyword>
<dbReference type="AlphaFoldDB" id="A0A7W4K8I5"/>
<name>A0A7W4K8I5_9PROT</name>
<dbReference type="InterPro" id="IPR025187">
    <property type="entry name" value="DUF4112"/>
</dbReference>